<dbReference type="Pfam" id="PF01544">
    <property type="entry name" value="CorA"/>
    <property type="match status" value="1"/>
</dbReference>
<keyword evidence="3 5" id="KW-1133">Transmembrane helix</keyword>
<evidence type="ECO:0000256" key="4">
    <source>
        <dbReference type="ARBA" id="ARBA00023136"/>
    </source>
</evidence>
<evidence type="ECO:0000256" key="2">
    <source>
        <dbReference type="ARBA" id="ARBA00022692"/>
    </source>
</evidence>
<evidence type="ECO:0000256" key="5">
    <source>
        <dbReference type="SAM" id="Phobius"/>
    </source>
</evidence>
<dbReference type="EMBL" id="OP765584">
    <property type="protein sequence ID" value="UZT29309.1"/>
    <property type="molecule type" value="Genomic_DNA"/>
</dbReference>
<evidence type="ECO:0000313" key="6">
    <source>
        <dbReference type="EMBL" id="UZT29309.1"/>
    </source>
</evidence>
<sequence>MENIKKKFSNFLKDYDPSKKYVREPPKTLDEIFENINNKTSWNLKEAKRTVDYLYEYQRKHFNNNNKDKAKEIEFYINYLNHQIDVLDDFQGHLLTLVATIFLPLSFITGFFGMNFKSMGVPSLKNGIFTIKNSSEKIILFSIILIFITIFLFYGILKIG</sequence>
<feature type="transmembrane region" description="Helical" evidence="5">
    <location>
        <begin position="138"/>
        <end position="157"/>
    </location>
</feature>
<keyword evidence="2 5" id="KW-0812">Transmembrane</keyword>
<comment type="subcellular location">
    <subcellularLocation>
        <location evidence="1">Membrane</location>
        <topology evidence="1">Multi-pass membrane protein</topology>
    </subcellularLocation>
</comment>
<dbReference type="GO" id="GO:0016853">
    <property type="term" value="F:isomerase activity"/>
    <property type="evidence" value="ECO:0007669"/>
    <property type="project" value="UniProtKB-KW"/>
</dbReference>
<dbReference type="GO" id="GO:0046873">
    <property type="term" value="F:metal ion transmembrane transporter activity"/>
    <property type="evidence" value="ECO:0007669"/>
    <property type="project" value="InterPro"/>
</dbReference>
<keyword evidence="6" id="KW-0413">Isomerase</keyword>
<dbReference type="InterPro" id="IPR002523">
    <property type="entry name" value="MgTranspt_CorA/ZnTranspt_ZntB"/>
</dbReference>
<feature type="transmembrane region" description="Helical" evidence="5">
    <location>
        <begin position="94"/>
        <end position="114"/>
    </location>
</feature>
<name>A0A9E8JYV9_9VIRU</name>
<reference evidence="6" key="1">
    <citation type="submission" date="2022-11" db="EMBL/GenBank/DDBJ databases">
        <title>Genomics discovery of giant fungal viruses from subsurface oceanic crustal fluids.</title>
        <authorList>
            <person name="Bhattacharjee A.S."/>
            <person name="Schulz F."/>
            <person name="Woyke T."/>
            <person name="Orcutt B.N."/>
            <person name="Matinez Martinez J."/>
        </authorList>
    </citation>
    <scope>NUCLEOTIDE SEQUENCE</scope>
    <source>
        <strain evidence="6">VSAG8.JdFR</strain>
    </source>
</reference>
<organism evidence="6">
    <name type="scientific">Nucleocytoviricota sp</name>
    <dbReference type="NCBI Taxonomy" id="2809609"/>
    <lineage>
        <taxon>Viruses</taxon>
        <taxon>Varidnaviria</taxon>
        <taxon>Bamfordvirae</taxon>
        <taxon>Nucleocytoviricota</taxon>
    </lineage>
</organism>
<dbReference type="InterPro" id="IPR045863">
    <property type="entry name" value="CorA_TM1_TM2"/>
</dbReference>
<keyword evidence="4 5" id="KW-0472">Membrane</keyword>
<proteinExistence type="predicted"/>
<evidence type="ECO:0000256" key="1">
    <source>
        <dbReference type="ARBA" id="ARBA00004141"/>
    </source>
</evidence>
<evidence type="ECO:0000256" key="3">
    <source>
        <dbReference type="ARBA" id="ARBA00022989"/>
    </source>
</evidence>
<dbReference type="GO" id="GO:0016020">
    <property type="term" value="C:membrane"/>
    <property type="evidence" value="ECO:0007669"/>
    <property type="project" value="UniProtKB-SubCell"/>
</dbReference>
<dbReference type="Gene3D" id="1.20.58.340">
    <property type="entry name" value="Magnesium transport protein CorA, transmembrane region"/>
    <property type="match status" value="1"/>
</dbReference>
<protein>
    <submittedName>
        <fullName evidence="6">Peptidylprolyl isomerase</fullName>
    </submittedName>
</protein>
<dbReference type="SUPFAM" id="SSF144083">
    <property type="entry name" value="Magnesium transport protein CorA, transmembrane region"/>
    <property type="match status" value="1"/>
</dbReference>
<accession>A0A9E8JYV9</accession>